<evidence type="ECO:0000313" key="5">
    <source>
        <dbReference type="Proteomes" id="UP001610411"/>
    </source>
</evidence>
<dbReference type="Proteomes" id="UP001610411">
    <property type="component" value="Unassembled WGS sequence"/>
</dbReference>
<evidence type="ECO:0000259" key="3">
    <source>
        <dbReference type="SMART" id="SM01379"/>
    </source>
</evidence>
<feature type="region of interest" description="Disordered" evidence="2">
    <location>
        <begin position="1"/>
        <end position="65"/>
    </location>
</feature>
<feature type="non-terminal residue" evidence="4">
    <location>
        <position position="65"/>
    </location>
</feature>
<dbReference type="EMBL" id="JBFSEQ010000009">
    <property type="protein sequence ID" value="KAL2768728.1"/>
    <property type="molecule type" value="Genomic_DNA"/>
</dbReference>
<comment type="caution">
    <text evidence="4">The sequence shown here is derived from an EMBL/GenBank/DDBJ whole genome shotgun (WGS) entry which is preliminary data.</text>
</comment>
<dbReference type="Pfam" id="PF05831">
    <property type="entry name" value="GAGE"/>
    <property type="match status" value="1"/>
</dbReference>
<gene>
    <name evidence="4" type="ORF">WCI35_024254</name>
</gene>
<organism evidence="4 5">
    <name type="scientific">Daubentonia madagascariensis</name>
    <name type="common">Aye-aye</name>
    <name type="synonym">Sciurus madagascariensis</name>
    <dbReference type="NCBI Taxonomy" id="31869"/>
    <lineage>
        <taxon>Eukaryota</taxon>
        <taxon>Metazoa</taxon>
        <taxon>Chordata</taxon>
        <taxon>Craniata</taxon>
        <taxon>Vertebrata</taxon>
        <taxon>Euteleostomi</taxon>
        <taxon>Mammalia</taxon>
        <taxon>Eutheria</taxon>
        <taxon>Euarchontoglires</taxon>
        <taxon>Primates</taxon>
        <taxon>Strepsirrhini</taxon>
        <taxon>Chiromyiformes</taxon>
        <taxon>Daubentoniidae</taxon>
        <taxon>Daubentonia</taxon>
    </lineage>
</organism>
<dbReference type="EMBL" id="JBFSEQ010000009">
    <property type="protein sequence ID" value="KAL2768727.1"/>
    <property type="molecule type" value="Genomic_DNA"/>
</dbReference>
<accession>A0ABD2DPT1</accession>
<name>A0ABD2DPT1_DAUMA</name>
<feature type="compositionally biased region" description="Polar residues" evidence="2">
    <location>
        <begin position="1"/>
        <end position="10"/>
    </location>
</feature>
<dbReference type="InterPro" id="IPR008625">
    <property type="entry name" value="GAGE_fam"/>
</dbReference>
<dbReference type="InterPro" id="IPR031320">
    <property type="entry name" value="GAGE"/>
</dbReference>
<evidence type="ECO:0000256" key="2">
    <source>
        <dbReference type="SAM" id="MobiDB-lite"/>
    </source>
</evidence>
<proteinExistence type="inferred from homology"/>
<dbReference type="EMBL" id="JBFSEQ010000009">
    <property type="protein sequence ID" value="KAL2768726.1"/>
    <property type="molecule type" value="Genomic_DNA"/>
</dbReference>
<evidence type="ECO:0000256" key="1">
    <source>
        <dbReference type="ARBA" id="ARBA00007043"/>
    </source>
</evidence>
<dbReference type="SMART" id="SM01379">
    <property type="entry name" value="GAGE"/>
    <property type="match status" value="1"/>
</dbReference>
<protein>
    <submittedName>
        <fullName evidence="4">P antigen family member 3</fullName>
    </submittedName>
</protein>
<evidence type="ECO:0000313" key="4">
    <source>
        <dbReference type="EMBL" id="KAL2768726.1"/>
    </source>
</evidence>
<keyword evidence="5" id="KW-1185">Reference proteome</keyword>
<comment type="similarity">
    <text evidence="1">Belongs to the GAGE family.</text>
</comment>
<dbReference type="AlphaFoldDB" id="A0ABD2DPT1"/>
<sequence length="65" mass="7135">MSEQVRSTSKSGERGDEEQESSQLVEPVVAQQPSDEQPQQEEPPTESQDIAPGQEREDVGAPEVQ</sequence>
<feature type="compositionally biased region" description="Low complexity" evidence="2">
    <location>
        <begin position="31"/>
        <end position="49"/>
    </location>
</feature>
<dbReference type="PANTHER" id="PTHR14047">
    <property type="entry name" value="P ANTIGEN FAMILY MEMBER 5-RELATED"/>
    <property type="match status" value="1"/>
</dbReference>
<feature type="domain" description="GAGE" evidence="3">
    <location>
        <begin position="1"/>
        <end position="65"/>
    </location>
</feature>
<reference evidence="4 5" key="1">
    <citation type="journal article" date="2024" name="G3 (Bethesda)">
        <title>A hybrid genome assembly of the endangered aye-aye (Daubentonia madagascariensis).</title>
        <authorList>
            <person name="Versoza C.J."/>
            <person name="Pfeifer S.P."/>
        </authorList>
    </citation>
    <scope>NUCLEOTIDE SEQUENCE [LARGE SCALE GENOMIC DNA]</scope>
    <source>
        <strain evidence="4">6821</strain>
    </source>
</reference>